<dbReference type="Proteomes" id="UP001151760">
    <property type="component" value="Unassembled WGS sequence"/>
</dbReference>
<keyword evidence="3" id="KW-0378">Hydrolase</keyword>
<reference evidence="6" key="2">
    <citation type="submission" date="2022-01" db="EMBL/GenBank/DDBJ databases">
        <authorList>
            <person name="Yamashiro T."/>
            <person name="Shiraishi A."/>
            <person name="Satake H."/>
            <person name="Nakayama K."/>
        </authorList>
    </citation>
    <scope>NUCLEOTIDE SEQUENCE</scope>
</reference>
<proteinExistence type="predicted"/>
<dbReference type="InterPro" id="IPR036397">
    <property type="entry name" value="RNaseH_sf"/>
</dbReference>
<keyword evidence="2" id="KW-0479">Metal-binding</keyword>
<dbReference type="Pfam" id="PF07727">
    <property type="entry name" value="RVT_2"/>
    <property type="match status" value="1"/>
</dbReference>
<dbReference type="Pfam" id="PF25597">
    <property type="entry name" value="SH3_retrovirus"/>
    <property type="match status" value="1"/>
</dbReference>
<dbReference type="Pfam" id="PF00665">
    <property type="entry name" value="rve"/>
    <property type="match status" value="1"/>
</dbReference>
<evidence type="ECO:0000256" key="3">
    <source>
        <dbReference type="ARBA" id="ARBA00022801"/>
    </source>
</evidence>
<dbReference type="SUPFAM" id="SSF53098">
    <property type="entry name" value="Ribonuclease H-like"/>
    <property type="match status" value="1"/>
</dbReference>
<dbReference type="InterPro" id="IPR025724">
    <property type="entry name" value="GAG-pre-integrase_dom"/>
</dbReference>
<feature type="region of interest" description="Disordered" evidence="4">
    <location>
        <begin position="1241"/>
        <end position="1279"/>
    </location>
</feature>
<dbReference type="InterPro" id="IPR012337">
    <property type="entry name" value="RNaseH-like_sf"/>
</dbReference>
<protein>
    <submittedName>
        <fullName evidence="6">Ribonuclease H-like domain-containing protein</fullName>
    </submittedName>
</protein>
<dbReference type="PROSITE" id="PS50994">
    <property type="entry name" value="INTEGRASE"/>
    <property type="match status" value="1"/>
</dbReference>
<organism evidence="6 7">
    <name type="scientific">Tanacetum coccineum</name>
    <dbReference type="NCBI Taxonomy" id="301880"/>
    <lineage>
        <taxon>Eukaryota</taxon>
        <taxon>Viridiplantae</taxon>
        <taxon>Streptophyta</taxon>
        <taxon>Embryophyta</taxon>
        <taxon>Tracheophyta</taxon>
        <taxon>Spermatophyta</taxon>
        <taxon>Magnoliopsida</taxon>
        <taxon>eudicotyledons</taxon>
        <taxon>Gunneridae</taxon>
        <taxon>Pentapetalae</taxon>
        <taxon>asterids</taxon>
        <taxon>campanulids</taxon>
        <taxon>Asterales</taxon>
        <taxon>Asteraceae</taxon>
        <taxon>Asteroideae</taxon>
        <taxon>Anthemideae</taxon>
        <taxon>Anthemidinae</taxon>
        <taxon>Tanacetum</taxon>
    </lineage>
</organism>
<reference evidence="6" key="1">
    <citation type="journal article" date="2022" name="Int. J. Mol. Sci.">
        <title>Draft Genome of Tanacetum Coccineum: Genomic Comparison of Closely Related Tanacetum-Family Plants.</title>
        <authorList>
            <person name="Yamashiro T."/>
            <person name="Shiraishi A."/>
            <person name="Nakayama K."/>
            <person name="Satake H."/>
        </authorList>
    </citation>
    <scope>NUCLEOTIDE SEQUENCE</scope>
</reference>
<dbReference type="Gene3D" id="3.30.420.10">
    <property type="entry name" value="Ribonuclease H-like superfamily/Ribonuclease H"/>
    <property type="match status" value="1"/>
</dbReference>
<evidence type="ECO:0000256" key="1">
    <source>
        <dbReference type="ARBA" id="ARBA00022670"/>
    </source>
</evidence>
<dbReference type="InterPro" id="IPR057670">
    <property type="entry name" value="SH3_retrovirus"/>
</dbReference>
<dbReference type="PANTHER" id="PTHR42648:SF32">
    <property type="entry name" value="RIBONUCLEASE H-LIKE DOMAIN, GAG-PRE-INTEGRASE DOMAIN PROTEIN-RELATED"/>
    <property type="match status" value="1"/>
</dbReference>
<evidence type="ECO:0000256" key="2">
    <source>
        <dbReference type="ARBA" id="ARBA00022723"/>
    </source>
</evidence>
<dbReference type="PANTHER" id="PTHR42648">
    <property type="entry name" value="TRANSPOSASE, PUTATIVE-RELATED"/>
    <property type="match status" value="1"/>
</dbReference>
<comment type="caution">
    <text evidence="6">The sequence shown here is derived from an EMBL/GenBank/DDBJ whole genome shotgun (WGS) entry which is preliminary data.</text>
</comment>
<gene>
    <name evidence="6" type="ORF">Tco_0702049</name>
</gene>
<dbReference type="Pfam" id="PF22936">
    <property type="entry name" value="Pol_BBD"/>
    <property type="match status" value="1"/>
</dbReference>
<evidence type="ECO:0000256" key="4">
    <source>
        <dbReference type="SAM" id="MobiDB-lite"/>
    </source>
</evidence>
<evidence type="ECO:0000259" key="5">
    <source>
        <dbReference type="PROSITE" id="PS50994"/>
    </source>
</evidence>
<accession>A0ABQ4XUV5</accession>
<feature type="region of interest" description="Disordered" evidence="4">
    <location>
        <begin position="809"/>
        <end position="829"/>
    </location>
</feature>
<dbReference type="InterPro" id="IPR039537">
    <property type="entry name" value="Retrotran_Ty1/copia-like"/>
</dbReference>
<dbReference type="InterPro" id="IPR013103">
    <property type="entry name" value="RVT_2"/>
</dbReference>
<name>A0ABQ4XUV5_9ASTR</name>
<dbReference type="InterPro" id="IPR054722">
    <property type="entry name" value="PolX-like_BBD"/>
</dbReference>
<dbReference type="Pfam" id="PF13976">
    <property type="entry name" value="gag_pre-integrs"/>
    <property type="match status" value="1"/>
</dbReference>
<sequence length="1424" mass="160035">MTQKLGDDFEFNKKSCFVCGSLNHLIKDCKFYENKMVGKSLLNNMGRVTCQREVRPVWNYAQRVNHQNKLTHLHPKRNFVLTTVATKSGLMPVNAAKQSSPRAAASISTARHVNTDASKPRVNVASPTKYSYFKAHSPLRRPFNQKSAAKTNNFNEKVYTAKVNNVTTAGPEVVVSTAEGKRENAIKSSACWIWRPTGKVIDHISKDSGSYMPKRFDYGNPQYALQDQGIFDSGCSRHMTGNKSYLIDYQDIDGGFVAFAGSPKGGKITGKGKIRTGKLDFEDVYFVKELKFNLFSVSQMCDKKNSVLFTETECLVLSPDFKLLDESQVLLKVPRQDNMYSFDLKNVFPLGGLTCLIAKATIDDSNLWHRRLGHINFKTMNKLVRGNLVSSLPSKLFENDHTCVACQKGKQHKASCKTKLVSSISQPLQILHMNLFGPTSVRSINHKTYCLVITDDYSMFSWVFFLATKDETSVILKTFITGIENQINHKVKIIRYDNRTEFKNNDMNQFCGMKRIKWEFSVARTPQQNRVAERKNRTLIEAARTMLVDSLLPTTFWAEAVNTACYVQNRVLVTKPHNKTPYELLLDRPPSISFMRHFGYPVTILNTLDPLGKFDGKADEGFLVGYFINSKAFRVFNTRTRKVEENLHIKFLENKPNVAWSGLKWLFDIDSLTKSMNYEPVTVGNQTNSDAGIETNVNAGQAGHEKTYDHKYILLLLMLSNSSLSSSSQSTDNKDVDEVPGKGDDDSSKRNGQEKEGGASNKEDDQHVVSTVNPSVSAAGQGFDNVDDQERIDSSTQDVNTAGPSIITASENINTGSSNVNTASPIPNDLSMQSLEATSIFDDAYDDREEVGAEADLNNLETTMNVYVCQPPGFEDPQFPDKVYKVEKALYGLHQALRAWYMCMLMISSLGLQRSLCVEFEQMMHKKFQMSSMGELTFFLGLQVMQKDDRIFIGQDKFQVTHKVSHLHAVKRIIRYLKGQPKLGLWYPMDSPFDLEDFSESDYRWKYVVAANALWAGSSPRCQDTILGGAEAQIRFEAASKQSNDSPLSRVNTLGSGEDSMKLMELMEHYTKLSELFWTSAKVKTVNGERQIQALVDKKKVIISEISIRSDIKLDDAEGTYCLSTATIFAELERMGAKTTSWNEFSSTMASAIICLATNQKFNLSKYIFDNMVKNLDGGVKFLMYPRFVQVFLDKQVEGMSKHKGVYVTPSHTKNMFANMKRPCKGFSGRVTPLFSIIMKTTRRKQRKDSAPTEPTTKETTPEEHVSTPSYDPPPSGKDRMQLAELMKESQAVRKEKEVKNFRAKKVKKDLDADAEVTLVNETQEMNDDNLMFDTCVLEEQEIGIEKVVEEPVVSVAEVVTTASASVEIPNELTLAQTLIEIKTAKPRPATTVTSARPRAKGIIFHDQEEQISASTKTLSSSQS</sequence>
<feature type="compositionally biased region" description="Basic and acidic residues" evidence="4">
    <location>
        <begin position="1248"/>
        <end position="1266"/>
    </location>
</feature>
<evidence type="ECO:0000313" key="7">
    <source>
        <dbReference type="Proteomes" id="UP001151760"/>
    </source>
</evidence>
<dbReference type="EMBL" id="BQNB010009846">
    <property type="protein sequence ID" value="GJS69208.1"/>
    <property type="molecule type" value="Genomic_DNA"/>
</dbReference>
<keyword evidence="7" id="KW-1185">Reference proteome</keyword>
<keyword evidence="1" id="KW-0645">Protease</keyword>
<feature type="region of interest" description="Disordered" evidence="4">
    <location>
        <begin position="725"/>
        <end position="768"/>
    </location>
</feature>
<feature type="domain" description="Integrase catalytic" evidence="5">
    <location>
        <begin position="423"/>
        <end position="589"/>
    </location>
</feature>
<feature type="compositionally biased region" description="Basic and acidic residues" evidence="4">
    <location>
        <begin position="732"/>
        <end position="767"/>
    </location>
</feature>
<dbReference type="InterPro" id="IPR001584">
    <property type="entry name" value="Integrase_cat-core"/>
</dbReference>
<evidence type="ECO:0000313" key="6">
    <source>
        <dbReference type="EMBL" id="GJS69208.1"/>
    </source>
</evidence>